<protein>
    <submittedName>
        <fullName evidence="2">Uncharacterized protein</fullName>
    </submittedName>
</protein>
<name>A0A2G5V9K2_9PELO</name>
<accession>A0A2G5V9K2</accession>
<evidence type="ECO:0000313" key="3">
    <source>
        <dbReference type="Proteomes" id="UP000230233"/>
    </source>
</evidence>
<proteinExistence type="predicted"/>
<evidence type="ECO:0000313" key="2">
    <source>
        <dbReference type="EMBL" id="PIC48420.1"/>
    </source>
</evidence>
<evidence type="ECO:0000256" key="1">
    <source>
        <dbReference type="SAM" id="MobiDB-lite"/>
    </source>
</evidence>
<organism evidence="2 3">
    <name type="scientific">Caenorhabditis nigoni</name>
    <dbReference type="NCBI Taxonomy" id="1611254"/>
    <lineage>
        <taxon>Eukaryota</taxon>
        <taxon>Metazoa</taxon>
        <taxon>Ecdysozoa</taxon>
        <taxon>Nematoda</taxon>
        <taxon>Chromadorea</taxon>
        <taxon>Rhabditida</taxon>
        <taxon>Rhabditina</taxon>
        <taxon>Rhabditomorpha</taxon>
        <taxon>Rhabditoidea</taxon>
        <taxon>Rhabditidae</taxon>
        <taxon>Peloderinae</taxon>
        <taxon>Caenorhabditis</taxon>
    </lineage>
</organism>
<keyword evidence="3" id="KW-1185">Reference proteome</keyword>
<dbReference type="Proteomes" id="UP000230233">
    <property type="component" value="Chromosome II"/>
</dbReference>
<feature type="region of interest" description="Disordered" evidence="1">
    <location>
        <begin position="70"/>
        <end position="90"/>
    </location>
</feature>
<feature type="compositionally biased region" description="Polar residues" evidence="1">
    <location>
        <begin position="70"/>
        <end position="79"/>
    </location>
</feature>
<comment type="caution">
    <text evidence="2">The sequence shown here is derived from an EMBL/GenBank/DDBJ whole genome shotgun (WGS) entry which is preliminary data.</text>
</comment>
<dbReference type="EMBL" id="PDUG01000002">
    <property type="protein sequence ID" value="PIC48420.1"/>
    <property type="molecule type" value="Genomic_DNA"/>
</dbReference>
<dbReference type="AlphaFoldDB" id="A0A2G5V9K2"/>
<gene>
    <name evidence="2" type="primary">Cnig_chr_II.g7395</name>
    <name evidence="2" type="ORF">B9Z55_007395</name>
</gene>
<reference evidence="3" key="1">
    <citation type="submission" date="2017-10" db="EMBL/GenBank/DDBJ databases">
        <title>Rapid genome shrinkage in a self-fertile nematode reveals novel sperm competition proteins.</title>
        <authorList>
            <person name="Yin D."/>
            <person name="Schwarz E.M."/>
            <person name="Thomas C.G."/>
            <person name="Felde R.L."/>
            <person name="Korf I.F."/>
            <person name="Cutter A.D."/>
            <person name="Schartner C.M."/>
            <person name="Ralston E.J."/>
            <person name="Meyer B.J."/>
            <person name="Haag E.S."/>
        </authorList>
    </citation>
    <scope>NUCLEOTIDE SEQUENCE [LARGE SCALE GENOMIC DNA]</scope>
    <source>
        <strain evidence="3">JU1422</strain>
    </source>
</reference>
<sequence length="164" mass="18949">MMREKKIIATIESSRRATDNQRDAAILHKRNLAECLVSYQQKLLTDAQINIPNSVNLHVYEGNQNQVAAPQSISSSRSMGTEVPPTTPKSVEGVSDVRKRYWAEKRCKNERLYRNGKPLFGWRFLYNKFNGGFPMKVKKCPINGFRFYTMNFEGSQRDARELEI</sequence>